<evidence type="ECO:0000256" key="2">
    <source>
        <dbReference type="ARBA" id="ARBA00022490"/>
    </source>
</evidence>
<comment type="caution">
    <text evidence="3">The sequence shown here is derived from an EMBL/GenBank/DDBJ whole genome shotgun (WGS) entry which is preliminary data.</text>
</comment>
<protein>
    <recommendedName>
        <fullName evidence="4">CDAN1-interacting nuclease 1</fullName>
    </recommendedName>
</protein>
<dbReference type="InterPro" id="IPR029404">
    <property type="entry name" value="CDIN1"/>
</dbReference>
<keyword evidence="2" id="KW-0963">Cytoplasm</keyword>
<accession>A0A645G0L9</accession>
<gene>
    <name evidence="3" type="ORF">SDC9_167756</name>
</gene>
<dbReference type="AlphaFoldDB" id="A0A645G0L9"/>
<dbReference type="EMBL" id="VSSQ01068128">
    <property type="protein sequence ID" value="MPN20377.1"/>
    <property type="molecule type" value="Genomic_DNA"/>
</dbReference>
<organism evidence="3">
    <name type="scientific">bioreactor metagenome</name>
    <dbReference type="NCBI Taxonomy" id="1076179"/>
    <lineage>
        <taxon>unclassified sequences</taxon>
        <taxon>metagenomes</taxon>
        <taxon>ecological metagenomes</taxon>
    </lineage>
</organism>
<evidence type="ECO:0008006" key="4">
    <source>
        <dbReference type="Google" id="ProtNLM"/>
    </source>
</evidence>
<dbReference type="PANTHER" id="PTHR31661">
    <property type="entry name" value="SIMILAR TO CDNA SEQUENCE BC052040"/>
    <property type="match status" value="1"/>
</dbReference>
<evidence type="ECO:0000313" key="3">
    <source>
        <dbReference type="EMBL" id="MPN20377.1"/>
    </source>
</evidence>
<sequence length="136" mass="16272">MQCKKGEMGEEIIRKWLDDRNISYFTEADIRAQGDGKTPDFVLSDPIPIDDCMVRWIESKALFGDDFEHKHYAKKQFREYADIFGEGMVVYWYGYLEDLATEDEGYLIKDHSFFEEYQEQTDELFNYLVYWESPVQ</sequence>
<dbReference type="GO" id="GO:0005737">
    <property type="term" value="C:cytoplasm"/>
    <property type="evidence" value="ECO:0007669"/>
    <property type="project" value="UniProtKB-SubCell"/>
</dbReference>
<comment type="subcellular location">
    <subcellularLocation>
        <location evidence="1">Cytoplasm</location>
    </subcellularLocation>
</comment>
<evidence type="ECO:0000256" key="1">
    <source>
        <dbReference type="ARBA" id="ARBA00004496"/>
    </source>
</evidence>
<name>A0A645G0L9_9ZZZZ</name>
<dbReference type="Pfam" id="PF14811">
    <property type="entry name" value="TPD"/>
    <property type="match status" value="1"/>
</dbReference>
<reference evidence="3" key="1">
    <citation type="submission" date="2019-08" db="EMBL/GenBank/DDBJ databases">
        <authorList>
            <person name="Kucharzyk K."/>
            <person name="Murdoch R.W."/>
            <person name="Higgins S."/>
            <person name="Loffler F."/>
        </authorList>
    </citation>
    <scope>NUCLEOTIDE SEQUENCE</scope>
</reference>
<proteinExistence type="predicted"/>
<dbReference type="PANTHER" id="PTHR31661:SF1">
    <property type="entry name" value="CDAN1-INTERACTING NUCLEASE 1"/>
    <property type="match status" value="1"/>
</dbReference>